<protein>
    <submittedName>
        <fullName evidence="1">Uncharacterized protein</fullName>
    </submittedName>
</protein>
<organism evidence="1">
    <name type="scientific">viral metagenome</name>
    <dbReference type="NCBI Taxonomy" id="1070528"/>
    <lineage>
        <taxon>unclassified sequences</taxon>
        <taxon>metagenomes</taxon>
        <taxon>organismal metagenomes</taxon>
    </lineage>
</organism>
<reference evidence="1" key="1">
    <citation type="journal article" date="2020" name="Nature">
        <title>Giant virus diversity and host interactions through global metagenomics.</title>
        <authorList>
            <person name="Schulz F."/>
            <person name="Roux S."/>
            <person name="Paez-Espino D."/>
            <person name="Jungbluth S."/>
            <person name="Walsh D.A."/>
            <person name="Denef V.J."/>
            <person name="McMahon K.D."/>
            <person name="Konstantinidis K.T."/>
            <person name="Eloe-Fadrosh E.A."/>
            <person name="Kyrpides N.C."/>
            <person name="Woyke T."/>
        </authorList>
    </citation>
    <scope>NUCLEOTIDE SEQUENCE</scope>
    <source>
        <strain evidence="1">GVMAG-S-1021933-23</strain>
    </source>
</reference>
<evidence type="ECO:0000313" key="1">
    <source>
        <dbReference type="EMBL" id="QHS77795.1"/>
    </source>
</evidence>
<dbReference type="PROSITE" id="PS51257">
    <property type="entry name" value="PROKAR_LIPOPROTEIN"/>
    <property type="match status" value="1"/>
</dbReference>
<accession>A0A6C0AEJ6</accession>
<proteinExistence type="predicted"/>
<dbReference type="AlphaFoldDB" id="A0A6C0AEJ6"/>
<name>A0A6C0AEJ6_9ZZZZ</name>
<dbReference type="EMBL" id="MN740593">
    <property type="protein sequence ID" value="QHS77795.1"/>
    <property type="molecule type" value="Genomic_DNA"/>
</dbReference>
<sequence>MIKYPIYRINSQLIIFGSCHDKKIDTIPENIQKILLEFRKVFFECDFTYLKDVIFEKRY</sequence>